<dbReference type="EMBL" id="JABMCI010000056">
    <property type="protein sequence ID" value="NUU16963.1"/>
    <property type="molecule type" value="Genomic_DNA"/>
</dbReference>
<protein>
    <submittedName>
        <fullName evidence="3">VanZ family protein</fullName>
    </submittedName>
</protein>
<reference evidence="3 4" key="1">
    <citation type="submission" date="2020-05" db="EMBL/GenBank/DDBJ databases">
        <title>Genome Sequencing of Type Strains.</title>
        <authorList>
            <person name="Lemaire J.F."/>
            <person name="Inderbitzin P."/>
            <person name="Gregorio O.A."/>
            <person name="Collins S.B."/>
            <person name="Wespe N."/>
            <person name="Knight-Connoni V."/>
        </authorList>
    </citation>
    <scope>NUCLEOTIDE SEQUENCE [LARGE SCALE GENOMIC DNA]</scope>
    <source>
        <strain evidence="3 4">ATCC 25174</strain>
    </source>
</reference>
<dbReference type="Pfam" id="PF04892">
    <property type="entry name" value="VanZ"/>
    <property type="match status" value="1"/>
</dbReference>
<keyword evidence="1" id="KW-0472">Membrane</keyword>
<feature type="domain" description="VanZ-like" evidence="2">
    <location>
        <begin position="15"/>
        <end position="128"/>
    </location>
</feature>
<evidence type="ECO:0000313" key="4">
    <source>
        <dbReference type="Proteomes" id="UP000565724"/>
    </source>
</evidence>
<dbReference type="PANTHER" id="PTHR28008">
    <property type="entry name" value="DOMAIN PROTEIN, PUTATIVE (AFU_ORTHOLOGUE AFUA_3G10980)-RELATED"/>
    <property type="match status" value="1"/>
</dbReference>
<feature type="transmembrane region" description="Helical" evidence="1">
    <location>
        <begin position="86"/>
        <end position="105"/>
    </location>
</feature>
<evidence type="ECO:0000259" key="2">
    <source>
        <dbReference type="Pfam" id="PF04892"/>
    </source>
</evidence>
<proteinExistence type="predicted"/>
<accession>A0A7Y5ZZE7</accession>
<sequence length="154" mass="16305">MRVIPRGRRAVFALFIAYLLAVAAITLGPAPAPDETLGIVRATVTWLNAHGVGVSYDGVEFAANVVMFVPFGVFVRGLLPTRPALLVIAIGAVTSLGIECAQLLLPTRVSDPRDIVANTLGTWLGVGIRAGAARWHTARQRPDRDDIPTLSSPG</sequence>
<keyword evidence="4" id="KW-1185">Reference proteome</keyword>
<evidence type="ECO:0000313" key="3">
    <source>
        <dbReference type="EMBL" id="NUU16963.1"/>
    </source>
</evidence>
<dbReference type="InterPro" id="IPR006976">
    <property type="entry name" value="VanZ-like"/>
</dbReference>
<dbReference type="AlphaFoldDB" id="A0A7Y5ZZE7"/>
<name>A0A7Y5ZZE7_9CELL</name>
<feature type="transmembrane region" description="Helical" evidence="1">
    <location>
        <begin position="61"/>
        <end position="79"/>
    </location>
</feature>
<keyword evidence="1" id="KW-1133">Transmembrane helix</keyword>
<dbReference type="PANTHER" id="PTHR28008:SF1">
    <property type="entry name" value="DOMAIN PROTEIN, PUTATIVE (AFU_ORTHOLOGUE AFUA_3G10980)-RELATED"/>
    <property type="match status" value="1"/>
</dbReference>
<organism evidence="3 4">
    <name type="scientific">Cellulomonas humilata</name>
    <dbReference type="NCBI Taxonomy" id="144055"/>
    <lineage>
        <taxon>Bacteria</taxon>
        <taxon>Bacillati</taxon>
        <taxon>Actinomycetota</taxon>
        <taxon>Actinomycetes</taxon>
        <taxon>Micrococcales</taxon>
        <taxon>Cellulomonadaceae</taxon>
        <taxon>Cellulomonas</taxon>
    </lineage>
</organism>
<keyword evidence="1" id="KW-0812">Transmembrane</keyword>
<gene>
    <name evidence="3" type="ORF">HP550_06835</name>
</gene>
<dbReference type="Proteomes" id="UP000565724">
    <property type="component" value="Unassembled WGS sequence"/>
</dbReference>
<comment type="caution">
    <text evidence="3">The sequence shown here is derived from an EMBL/GenBank/DDBJ whole genome shotgun (WGS) entry which is preliminary data.</text>
</comment>
<evidence type="ECO:0000256" key="1">
    <source>
        <dbReference type="SAM" id="Phobius"/>
    </source>
</evidence>